<dbReference type="SUPFAM" id="SSF55785">
    <property type="entry name" value="PYP-like sensor domain (PAS domain)"/>
    <property type="match status" value="1"/>
</dbReference>
<gene>
    <name evidence="10" type="ORF">GCM10022215_09580</name>
</gene>
<feature type="domain" description="PAS" evidence="9">
    <location>
        <begin position="21"/>
        <end position="57"/>
    </location>
</feature>
<comment type="caution">
    <text evidence="10">The sequence shown here is derived from an EMBL/GenBank/DDBJ whole genome shotgun (WGS) entry which is preliminary data.</text>
</comment>
<evidence type="ECO:0000256" key="4">
    <source>
        <dbReference type="ARBA" id="ARBA00022553"/>
    </source>
</evidence>
<keyword evidence="4" id="KW-0597">Phosphoprotein</keyword>
<dbReference type="NCBIfam" id="TIGR00229">
    <property type="entry name" value="sensory_box"/>
    <property type="match status" value="1"/>
</dbReference>
<name>A0ABP7XG44_9ACTN</name>
<evidence type="ECO:0000256" key="1">
    <source>
        <dbReference type="ARBA" id="ARBA00000085"/>
    </source>
</evidence>
<evidence type="ECO:0000256" key="7">
    <source>
        <dbReference type="ARBA" id="ARBA00023012"/>
    </source>
</evidence>
<evidence type="ECO:0000256" key="3">
    <source>
        <dbReference type="ARBA" id="ARBA00012438"/>
    </source>
</evidence>
<dbReference type="CDD" id="cd00082">
    <property type="entry name" value="HisKA"/>
    <property type="match status" value="1"/>
</dbReference>
<dbReference type="InterPro" id="IPR035965">
    <property type="entry name" value="PAS-like_dom_sf"/>
</dbReference>
<dbReference type="PROSITE" id="PS50112">
    <property type="entry name" value="PAS"/>
    <property type="match status" value="1"/>
</dbReference>
<dbReference type="PROSITE" id="PS50109">
    <property type="entry name" value="HIS_KIN"/>
    <property type="match status" value="1"/>
</dbReference>
<evidence type="ECO:0000256" key="6">
    <source>
        <dbReference type="ARBA" id="ARBA00022777"/>
    </source>
</evidence>
<dbReference type="PANTHER" id="PTHR43711">
    <property type="entry name" value="TWO-COMPONENT HISTIDINE KINASE"/>
    <property type="match status" value="1"/>
</dbReference>
<evidence type="ECO:0000313" key="10">
    <source>
        <dbReference type="EMBL" id="GAA4112876.1"/>
    </source>
</evidence>
<dbReference type="PANTHER" id="PTHR43711:SF1">
    <property type="entry name" value="HISTIDINE KINASE 1"/>
    <property type="match status" value="1"/>
</dbReference>
<dbReference type="InterPro" id="IPR004358">
    <property type="entry name" value="Sig_transdc_His_kin-like_C"/>
</dbReference>
<dbReference type="SMART" id="SM00388">
    <property type="entry name" value="HisKA"/>
    <property type="match status" value="1"/>
</dbReference>
<dbReference type="InterPro" id="IPR036890">
    <property type="entry name" value="HATPase_C_sf"/>
</dbReference>
<reference evidence="11" key="1">
    <citation type="journal article" date="2019" name="Int. J. Syst. Evol. Microbiol.">
        <title>The Global Catalogue of Microorganisms (GCM) 10K type strain sequencing project: providing services to taxonomists for standard genome sequencing and annotation.</title>
        <authorList>
            <consortium name="The Broad Institute Genomics Platform"/>
            <consortium name="The Broad Institute Genome Sequencing Center for Infectious Disease"/>
            <person name="Wu L."/>
            <person name="Ma J."/>
        </authorList>
    </citation>
    <scope>NUCLEOTIDE SEQUENCE [LARGE SCALE GENOMIC DNA]</scope>
    <source>
        <strain evidence="11">JCM 16703</strain>
    </source>
</reference>
<comment type="subcellular location">
    <subcellularLocation>
        <location evidence="2">Cell membrane</location>
    </subcellularLocation>
</comment>
<evidence type="ECO:0000259" key="8">
    <source>
        <dbReference type="PROSITE" id="PS50109"/>
    </source>
</evidence>
<sequence length="367" mass="38902">MREVGAVPAVEAAWRAGFVHVPEPLLLVDHDGVVLAASGACATAFGVPVEELVGMSMDSLLGVGLDDLSFSSPGEDDLRAPVTVTARRPDGGSFAAELRASHFEDDGADRCWVAVSDVTDRIRQQQEADRVRDDLIATVSHELRTPLTSIIGYVELLGDVAAAELSPTSRRMLSIIERNADRELRLVNDLLDLAFLTDTAAGHHVSDQEVALVSVLRGSADAARVSAEQRGIDLRVELDGTPSLTVRGDAQRLGQVVDNLLTNAVKFTPSGGRIVLSARVGEEAGPVAVLEVRDSGPGIPAHELPRIFDRLYRSSLSVREQVPGAGLGLSIARAIVEAHGGHIEAESEVGVGTAVRVVLPRVVTPDR</sequence>
<dbReference type="CDD" id="cd00075">
    <property type="entry name" value="HATPase"/>
    <property type="match status" value="1"/>
</dbReference>
<dbReference type="CDD" id="cd00130">
    <property type="entry name" value="PAS"/>
    <property type="match status" value="1"/>
</dbReference>
<evidence type="ECO:0000259" key="9">
    <source>
        <dbReference type="PROSITE" id="PS50112"/>
    </source>
</evidence>
<dbReference type="Gene3D" id="3.30.450.20">
    <property type="entry name" value="PAS domain"/>
    <property type="match status" value="1"/>
</dbReference>
<dbReference type="Pfam" id="PF13426">
    <property type="entry name" value="PAS_9"/>
    <property type="match status" value="1"/>
</dbReference>
<evidence type="ECO:0000256" key="2">
    <source>
        <dbReference type="ARBA" id="ARBA00004236"/>
    </source>
</evidence>
<proteinExistence type="predicted"/>
<dbReference type="SUPFAM" id="SSF47384">
    <property type="entry name" value="Homodimeric domain of signal transducing histidine kinase"/>
    <property type="match status" value="1"/>
</dbReference>
<dbReference type="InterPro" id="IPR003661">
    <property type="entry name" value="HisK_dim/P_dom"/>
</dbReference>
<dbReference type="SMART" id="SM00387">
    <property type="entry name" value="HATPase_c"/>
    <property type="match status" value="1"/>
</dbReference>
<accession>A0ABP7XG44</accession>
<dbReference type="PRINTS" id="PR00344">
    <property type="entry name" value="BCTRLSENSOR"/>
</dbReference>
<dbReference type="Gene3D" id="1.10.287.130">
    <property type="match status" value="1"/>
</dbReference>
<keyword evidence="11" id="KW-1185">Reference proteome</keyword>
<dbReference type="SUPFAM" id="SSF55874">
    <property type="entry name" value="ATPase domain of HSP90 chaperone/DNA topoisomerase II/histidine kinase"/>
    <property type="match status" value="1"/>
</dbReference>
<dbReference type="EMBL" id="BAAAZH010000008">
    <property type="protein sequence ID" value="GAA4112876.1"/>
    <property type="molecule type" value="Genomic_DNA"/>
</dbReference>
<keyword evidence="5" id="KW-0808">Transferase</keyword>
<dbReference type="InterPro" id="IPR003594">
    <property type="entry name" value="HATPase_dom"/>
</dbReference>
<keyword evidence="7" id="KW-0902">Two-component regulatory system</keyword>
<keyword evidence="6" id="KW-0418">Kinase</keyword>
<dbReference type="Pfam" id="PF02518">
    <property type="entry name" value="HATPase_c"/>
    <property type="match status" value="1"/>
</dbReference>
<dbReference type="EC" id="2.7.13.3" evidence="3"/>
<organism evidence="10 11">
    <name type="scientific">Nocardioides fonticola</name>
    <dbReference type="NCBI Taxonomy" id="450363"/>
    <lineage>
        <taxon>Bacteria</taxon>
        <taxon>Bacillati</taxon>
        <taxon>Actinomycetota</taxon>
        <taxon>Actinomycetes</taxon>
        <taxon>Propionibacteriales</taxon>
        <taxon>Nocardioidaceae</taxon>
        <taxon>Nocardioides</taxon>
    </lineage>
</organism>
<dbReference type="InterPro" id="IPR005467">
    <property type="entry name" value="His_kinase_dom"/>
</dbReference>
<dbReference type="Proteomes" id="UP001501495">
    <property type="component" value="Unassembled WGS sequence"/>
</dbReference>
<protein>
    <recommendedName>
        <fullName evidence="3">histidine kinase</fullName>
        <ecNumber evidence="3">2.7.13.3</ecNumber>
    </recommendedName>
</protein>
<dbReference type="InterPro" id="IPR000014">
    <property type="entry name" value="PAS"/>
</dbReference>
<evidence type="ECO:0000313" key="11">
    <source>
        <dbReference type="Proteomes" id="UP001501495"/>
    </source>
</evidence>
<comment type="catalytic activity">
    <reaction evidence="1">
        <text>ATP + protein L-histidine = ADP + protein N-phospho-L-histidine.</text>
        <dbReference type="EC" id="2.7.13.3"/>
    </reaction>
</comment>
<dbReference type="RefSeq" id="WP_344732102.1">
    <property type="nucleotide sequence ID" value="NZ_BAAAZH010000008.1"/>
</dbReference>
<evidence type="ECO:0000256" key="5">
    <source>
        <dbReference type="ARBA" id="ARBA00022679"/>
    </source>
</evidence>
<dbReference type="InterPro" id="IPR036097">
    <property type="entry name" value="HisK_dim/P_sf"/>
</dbReference>
<feature type="domain" description="Histidine kinase" evidence="8">
    <location>
        <begin position="138"/>
        <end position="363"/>
    </location>
</feature>
<dbReference type="Pfam" id="PF00512">
    <property type="entry name" value="HisKA"/>
    <property type="match status" value="1"/>
</dbReference>
<dbReference type="InterPro" id="IPR050736">
    <property type="entry name" value="Sensor_HK_Regulatory"/>
</dbReference>
<dbReference type="Gene3D" id="3.30.565.10">
    <property type="entry name" value="Histidine kinase-like ATPase, C-terminal domain"/>
    <property type="match status" value="1"/>
</dbReference>